<dbReference type="Gene3D" id="3.40.630.190">
    <property type="entry name" value="LCP protein"/>
    <property type="match status" value="1"/>
</dbReference>
<proteinExistence type="inferred from homology"/>
<keyword evidence="3" id="KW-1133">Transmembrane helix</keyword>
<dbReference type="InterPro" id="IPR004474">
    <property type="entry name" value="LytR_CpsA_psr"/>
</dbReference>
<organism evidence="5 6">
    <name type="scientific">Micromonospora echinospora</name>
    <name type="common">Micromonospora purpurea</name>
    <dbReference type="NCBI Taxonomy" id="1877"/>
    <lineage>
        <taxon>Bacteria</taxon>
        <taxon>Bacillati</taxon>
        <taxon>Actinomycetota</taxon>
        <taxon>Actinomycetes</taxon>
        <taxon>Micromonosporales</taxon>
        <taxon>Micromonosporaceae</taxon>
        <taxon>Micromonospora</taxon>
    </lineage>
</organism>
<accession>A0ABR6M958</accession>
<feature type="transmembrane region" description="Helical" evidence="3">
    <location>
        <begin position="38"/>
        <end position="61"/>
    </location>
</feature>
<evidence type="ECO:0000256" key="1">
    <source>
        <dbReference type="ARBA" id="ARBA00006068"/>
    </source>
</evidence>
<name>A0ABR6M958_MICEC</name>
<evidence type="ECO:0000256" key="3">
    <source>
        <dbReference type="SAM" id="Phobius"/>
    </source>
</evidence>
<reference evidence="5 6" key="1">
    <citation type="submission" date="2020-08" db="EMBL/GenBank/DDBJ databases">
        <title>Sequencing the genomes of 1000 actinobacteria strains.</title>
        <authorList>
            <person name="Klenk H.-P."/>
        </authorList>
    </citation>
    <scope>NUCLEOTIDE SEQUENCE [LARGE SCALE GENOMIC DNA]</scope>
    <source>
        <strain evidence="5 6">DSM 43036</strain>
    </source>
</reference>
<evidence type="ECO:0000256" key="2">
    <source>
        <dbReference type="SAM" id="MobiDB-lite"/>
    </source>
</evidence>
<dbReference type="InterPro" id="IPR050922">
    <property type="entry name" value="LytR/CpsA/Psr_CW_biosynth"/>
</dbReference>
<feature type="domain" description="Cell envelope-related transcriptional attenuator" evidence="4">
    <location>
        <begin position="110"/>
        <end position="263"/>
    </location>
</feature>
<comment type="caution">
    <text evidence="5">The sequence shown here is derived from an EMBL/GenBank/DDBJ whole genome shotgun (WGS) entry which is preliminary data.</text>
</comment>
<dbReference type="EMBL" id="JACHJC010000001">
    <property type="protein sequence ID" value="MBB5111916.1"/>
    <property type="molecule type" value="Genomic_DNA"/>
</dbReference>
<evidence type="ECO:0000313" key="6">
    <source>
        <dbReference type="Proteomes" id="UP000618986"/>
    </source>
</evidence>
<gene>
    <name evidence="5" type="ORF">FHU28_001755</name>
</gene>
<feature type="compositionally biased region" description="Basic and acidic residues" evidence="2">
    <location>
        <begin position="1"/>
        <end position="12"/>
    </location>
</feature>
<evidence type="ECO:0000259" key="4">
    <source>
        <dbReference type="Pfam" id="PF03816"/>
    </source>
</evidence>
<keyword evidence="3" id="KW-0472">Membrane</keyword>
<comment type="similarity">
    <text evidence="1">Belongs to the LytR/CpsA/Psr (LCP) family.</text>
</comment>
<protein>
    <submittedName>
        <fullName evidence="5">LCP family protein required for cell wall assembly</fullName>
    </submittedName>
</protein>
<dbReference type="GeneID" id="300292340"/>
<dbReference type="RefSeq" id="WP_184682649.1">
    <property type="nucleotide sequence ID" value="NZ_JACHJC010000001.1"/>
</dbReference>
<dbReference type="PANTHER" id="PTHR33392:SF6">
    <property type="entry name" value="POLYISOPRENYL-TEICHOIC ACID--PEPTIDOGLYCAN TEICHOIC ACID TRANSFERASE TAGU"/>
    <property type="match status" value="1"/>
</dbReference>
<dbReference type="PANTHER" id="PTHR33392">
    <property type="entry name" value="POLYISOPRENYL-TEICHOIC ACID--PEPTIDOGLYCAN TEICHOIC ACID TRANSFERASE TAGU"/>
    <property type="match status" value="1"/>
</dbReference>
<keyword evidence="3" id="KW-0812">Transmembrane</keyword>
<dbReference type="Pfam" id="PF03816">
    <property type="entry name" value="LytR_cpsA_psr"/>
    <property type="match status" value="1"/>
</dbReference>
<sequence>MSDRHQLAHSDARPGFSDVEPGEPARQKAPRRRRGRRIALIVLLVMVLLAGGGALAGGLYYRSVDKSIERVDAFEGVPEESRPQVEVKGAMNIMILGSDSRDPESTGGSRSDTIIMAHLPKDRSSAQLISIPRDTWTAIPKSKEGRGGRDAKINAAYAWGGVPLMVQTVEKFSGVRVDNVAMVDFAGFKEIIDALGGVEIDVEKGFSTNYSLAGSRTFEKGRQTMNGAAALDYARERHAFPDGDFARIRHQQQVIKAILDKAASAGVLTNPAKLNSFVRATSDSVAVDKSLSLVDLAMEMRGLRSGNLTFFTCPVKGTGRVGSESVVFPDPARAKTLFDAVRRDSVPEILAMSGK</sequence>
<evidence type="ECO:0000313" key="5">
    <source>
        <dbReference type="EMBL" id="MBB5111916.1"/>
    </source>
</evidence>
<dbReference type="Proteomes" id="UP000618986">
    <property type="component" value="Unassembled WGS sequence"/>
</dbReference>
<dbReference type="NCBIfam" id="TIGR00350">
    <property type="entry name" value="lytR_cpsA_psr"/>
    <property type="match status" value="1"/>
</dbReference>
<feature type="region of interest" description="Disordered" evidence="2">
    <location>
        <begin position="1"/>
        <end position="31"/>
    </location>
</feature>
<keyword evidence="6" id="KW-1185">Reference proteome</keyword>